<dbReference type="Proteomes" id="UP000037460">
    <property type="component" value="Unassembled WGS sequence"/>
</dbReference>
<accession>A0A0M0JZI5</accession>
<dbReference type="EMBL" id="JWZX01001880">
    <property type="protein sequence ID" value="KOO31964.1"/>
    <property type="molecule type" value="Genomic_DNA"/>
</dbReference>
<name>A0A0M0JZI5_9EUKA</name>
<gene>
    <name evidence="2" type="ORF">Ctob_009545</name>
</gene>
<evidence type="ECO:0000313" key="3">
    <source>
        <dbReference type="Proteomes" id="UP000037460"/>
    </source>
</evidence>
<feature type="compositionally biased region" description="Acidic residues" evidence="1">
    <location>
        <begin position="1"/>
        <end position="10"/>
    </location>
</feature>
<feature type="region of interest" description="Disordered" evidence="1">
    <location>
        <begin position="1"/>
        <end position="23"/>
    </location>
</feature>
<organism evidence="2 3">
    <name type="scientific">Chrysochromulina tobinii</name>
    <dbReference type="NCBI Taxonomy" id="1460289"/>
    <lineage>
        <taxon>Eukaryota</taxon>
        <taxon>Haptista</taxon>
        <taxon>Haptophyta</taxon>
        <taxon>Prymnesiophyceae</taxon>
        <taxon>Prymnesiales</taxon>
        <taxon>Chrysochromulinaceae</taxon>
        <taxon>Chrysochromulina</taxon>
    </lineage>
</organism>
<evidence type="ECO:0000313" key="2">
    <source>
        <dbReference type="EMBL" id="KOO31964.1"/>
    </source>
</evidence>
<dbReference type="AlphaFoldDB" id="A0A0M0JZI5"/>
<protein>
    <submittedName>
        <fullName evidence="2">Uncharacterized protein</fullName>
    </submittedName>
</protein>
<comment type="caution">
    <text evidence="2">The sequence shown here is derived from an EMBL/GenBank/DDBJ whole genome shotgun (WGS) entry which is preliminary data.</text>
</comment>
<proteinExistence type="predicted"/>
<keyword evidence="3" id="KW-1185">Reference proteome</keyword>
<feature type="region of interest" description="Disordered" evidence="1">
    <location>
        <begin position="162"/>
        <end position="206"/>
    </location>
</feature>
<reference evidence="3" key="1">
    <citation type="journal article" date="2015" name="PLoS Genet.">
        <title>Genome Sequence and Transcriptome Analyses of Chrysochromulina tobin: Metabolic Tools for Enhanced Algal Fitness in the Prominent Order Prymnesiales (Haptophyceae).</title>
        <authorList>
            <person name="Hovde B.T."/>
            <person name="Deodato C.R."/>
            <person name="Hunsperger H.M."/>
            <person name="Ryken S.A."/>
            <person name="Yost W."/>
            <person name="Jha R.K."/>
            <person name="Patterson J."/>
            <person name="Monnat R.J. Jr."/>
            <person name="Barlow S.B."/>
            <person name="Starkenburg S.R."/>
            <person name="Cattolico R.A."/>
        </authorList>
    </citation>
    <scope>NUCLEOTIDE SEQUENCE</scope>
    <source>
        <strain evidence="3">CCMP291</strain>
    </source>
</reference>
<feature type="compositionally biased region" description="Basic and acidic residues" evidence="1">
    <location>
        <begin position="170"/>
        <end position="183"/>
    </location>
</feature>
<evidence type="ECO:0000256" key="1">
    <source>
        <dbReference type="SAM" id="MobiDB-lite"/>
    </source>
</evidence>
<sequence length="221" mass="22993">MNADFDDESEPNSSRLASPMATPRRSGITALLPCVPASSSAADAGPQPPWLVSALRCLQPCNDPQMRYAIRRDDAEALVALLNSRRCFGIGRTDVNVALDGADGSALHLAASDASASMGSAKEISAHSDAQLGAYLRAQVLGGLSVPLTYPSAPLGVDEKEKPLWGAVAGEKDTSSEKDKDKPGAGGGKGGVRAPPAPVPPEVMHRLLTPELLRAYDESLP</sequence>